<sequence>MTKESRLRHSLAELKQRREQLAQRNRLMRHYYREQSRQRAVRPSTLLGAGIFGALCYCIAASSSASSPGRGVIATETRHILLDLLDRQCDRWLSRFIRSTAKSMQHNTAVRNKH</sequence>
<name>A0ABX1GI11_9GAMM</name>
<evidence type="ECO:0000313" key="1">
    <source>
        <dbReference type="EMBL" id="NKI18570.1"/>
    </source>
</evidence>
<protein>
    <submittedName>
        <fullName evidence="1">Uncharacterized protein</fullName>
    </submittedName>
</protein>
<keyword evidence="2" id="KW-1185">Reference proteome</keyword>
<organism evidence="1 2">
    <name type="scientific">Spongiibacter thalassae</name>
    <dbReference type="NCBI Taxonomy" id="2721624"/>
    <lineage>
        <taxon>Bacteria</taxon>
        <taxon>Pseudomonadati</taxon>
        <taxon>Pseudomonadota</taxon>
        <taxon>Gammaproteobacteria</taxon>
        <taxon>Cellvibrionales</taxon>
        <taxon>Spongiibacteraceae</taxon>
        <taxon>Spongiibacter</taxon>
    </lineage>
</organism>
<dbReference type="Proteomes" id="UP000765845">
    <property type="component" value="Unassembled WGS sequence"/>
</dbReference>
<dbReference type="RefSeq" id="WP_168451100.1">
    <property type="nucleotide sequence ID" value="NZ_JAAWWK010000005.1"/>
</dbReference>
<reference evidence="1 2" key="1">
    <citation type="submission" date="2020-04" db="EMBL/GenBank/DDBJ databases">
        <authorList>
            <person name="Yoon J."/>
        </authorList>
    </citation>
    <scope>NUCLEOTIDE SEQUENCE [LARGE SCALE GENOMIC DNA]</scope>
    <source>
        <strain evidence="1 2">KMU-166</strain>
    </source>
</reference>
<evidence type="ECO:0000313" key="2">
    <source>
        <dbReference type="Proteomes" id="UP000765845"/>
    </source>
</evidence>
<gene>
    <name evidence="1" type="ORF">HCU74_14225</name>
</gene>
<dbReference type="EMBL" id="JAAWWK010000005">
    <property type="protein sequence ID" value="NKI18570.1"/>
    <property type="molecule type" value="Genomic_DNA"/>
</dbReference>
<proteinExistence type="predicted"/>
<accession>A0ABX1GI11</accession>
<comment type="caution">
    <text evidence="1">The sequence shown here is derived from an EMBL/GenBank/DDBJ whole genome shotgun (WGS) entry which is preliminary data.</text>
</comment>